<keyword evidence="2" id="KW-1185">Reference proteome</keyword>
<sequence length="451" mass="50266">MLVMGTMFKLEAIALPMFLYLFFPSVILVIFCDPWLGGLDSFNTPGEDDLKLEIMIYQVLDGLLDDVDEVDDIHAAHDLSSVCEDFLLDIEFTEQVTKLDCGAIKGPHLGNSSSESHSPGLSGSSNVAIGISDSTTTTVPESECKNDSLTKMITCELHSISKSECECEVPIEDNEAPSSPDVLKFDELDNDDNCLLSSILSKCKKRAKSSSLGTKVKRSRKPTQRYIEEFSDQKSRSVLDGQKVSAPALKDKRLKVKSCNESSNHCSTQVPSASRLRGGCLKKRAPVTGFESDDDLDASESDDDHVRKKKTKVDVDRRKHQRMWTLSEVMKLIDGIAQYGVGRWTDIKRLLFPSSAHRTPIDLRDKWRNLLRASCAQKKNKKEVEQKHVVRTLPKPVLCRILELATIHPYPRVHNSKTSCDNNIASPKLPAKAKGAQPSSRGRNVRTKRHT</sequence>
<accession>A0ACC0Y3C9</accession>
<proteinExistence type="predicted"/>
<protein>
    <submittedName>
        <fullName evidence="1">Uncharacterized protein</fullName>
    </submittedName>
</protein>
<evidence type="ECO:0000313" key="1">
    <source>
        <dbReference type="EMBL" id="KAJ0028715.1"/>
    </source>
</evidence>
<reference evidence="2" key="1">
    <citation type="journal article" date="2023" name="G3 (Bethesda)">
        <title>Genome assembly and association tests identify interacting loci associated with vigor, precocity, and sex in interspecific pistachio rootstocks.</title>
        <authorList>
            <person name="Palmer W."/>
            <person name="Jacygrad E."/>
            <person name="Sagayaradj S."/>
            <person name="Cavanaugh K."/>
            <person name="Han R."/>
            <person name="Bertier L."/>
            <person name="Beede B."/>
            <person name="Kafkas S."/>
            <person name="Golino D."/>
            <person name="Preece J."/>
            <person name="Michelmore R."/>
        </authorList>
    </citation>
    <scope>NUCLEOTIDE SEQUENCE [LARGE SCALE GENOMIC DNA]</scope>
</reference>
<evidence type="ECO:0000313" key="2">
    <source>
        <dbReference type="Proteomes" id="UP001163603"/>
    </source>
</evidence>
<dbReference type="Proteomes" id="UP001163603">
    <property type="component" value="Chromosome 9"/>
</dbReference>
<organism evidence="1 2">
    <name type="scientific">Pistacia integerrima</name>
    <dbReference type="NCBI Taxonomy" id="434235"/>
    <lineage>
        <taxon>Eukaryota</taxon>
        <taxon>Viridiplantae</taxon>
        <taxon>Streptophyta</taxon>
        <taxon>Embryophyta</taxon>
        <taxon>Tracheophyta</taxon>
        <taxon>Spermatophyta</taxon>
        <taxon>Magnoliopsida</taxon>
        <taxon>eudicotyledons</taxon>
        <taxon>Gunneridae</taxon>
        <taxon>Pentapetalae</taxon>
        <taxon>rosids</taxon>
        <taxon>malvids</taxon>
        <taxon>Sapindales</taxon>
        <taxon>Anacardiaceae</taxon>
        <taxon>Pistacia</taxon>
    </lineage>
</organism>
<comment type="caution">
    <text evidence="1">The sequence shown here is derived from an EMBL/GenBank/DDBJ whole genome shotgun (WGS) entry which is preliminary data.</text>
</comment>
<gene>
    <name evidence="1" type="ORF">Pint_35655</name>
</gene>
<dbReference type="EMBL" id="CM047744">
    <property type="protein sequence ID" value="KAJ0028715.1"/>
    <property type="molecule type" value="Genomic_DNA"/>
</dbReference>
<name>A0ACC0Y3C9_9ROSI</name>